<keyword evidence="1" id="KW-0472">Membrane</keyword>
<keyword evidence="1" id="KW-1133">Transmembrane helix</keyword>
<accession>A0A143BPK7</accession>
<reference evidence="2 3" key="1">
    <citation type="journal article" date="2014" name="Proc. Natl. Acad. Sci. U.S.A.">
        <title>Functional type 2 photosynthetic reaction centers found in the rare bacterial phylum Gemmatimonadetes.</title>
        <authorList>
            <person name="Zeng Y."/>
            <person name="Feng F."/>
            <person name="Medova H."/>
            <person name="Dean J."/>
            <person name="Koblizek M."/>
        </authorList>
    </citation>
    <scope>NUCLEOTIDE SEQUENCE [LARGE SCALE GENOMIC DNA]</scope>
    <source>
        <strain evidence="2 3">AP64</strain>
    </source>
</reference>
<evidence type="ECO:0000256" key="1">
    <source>
        <dbReference type="SAM" id="Phobius"/>
    </source>
</evidence>
<reference evidence="2 3" key="2">
    <citation type="journal article" date="2016" name="Environ. Microbiol. Rep.">
        <title>Metagenomic evidence for the presence of phototrophic Gemmatimonadetes bacteria in diverse environments.</title>
        <authorList>
            <person name="Zeng Y."/>
            <person name="Baumbach J."/>
            <person name="Barbosa E.G."/>
            <person name="Azevedo V."/>
            <person name="Zhang C."/>
            <person name="Koblizek M."/>
        </authorList>
    </citation>
    <scope>NUCLEOTIDE SEQUENCE [LARGE SCALE GENOMIC DNA]</scope>
    <source>
        <strain evidence="2 3">AP64</strain>
    </source>
</reference>
<keyword evidence="3" id="KW-1185">Reference proteome</keyword>
<evidence type="ECO:0000313" key="2">
    <source>
        <dbReference type="EMBL" id="AMW06391.1"/>
    </source>
</evidence>
<sequence>MRLVQTTIPIGELTMWEYLKSWWVRAGLVGLVVGSGPLVSIMVAARLGFYHDPNPNPVFLGMLAGLTFWPSVALIAFGIWRRRKQAHAA</sequence>
<proteinExistence type="predicted"/>
<dbReference type="EMBL" id="CP011454">
    <property type="protein sequence ID" value="AMW06391.1"/>
    <property type="molecule type" value="Genomic_DNA"/>
</dbReference>
<dbReference type="AlphaFoldDB" id="A0A143BPK7"/>
<evidence type="ECO:0000313" key="3">
    <source>
        <dbReference type="Proteomes" id="UP000076404"/>
    </source>
</evidence>
<dbReference type="STRING" id="1379270.GEMMAAP_19555"/>
<feature type="transmembrane region" description="Helical" evidence="1">
    <location>
        <begin position="22"/>
        <end position="45"/>
    </location>
</feature>
<feature type="transmembrane region" description="Helical" evidence="1">
    <location>
        <begin position="57"/>
        <end position="80"/>
    </location>
</feature>
<name>A0A143BPK7_9BACT</name>
<dbReference type="Proteomes" id="UP000076404">
    <property type="component" value="Chromosome"/>
</dbReference>
<dbReference type="KEGG" id="gph:GEMMAAP_19555"/>
<organism evidence="2 3">
    <name type="scientific">Gemmatimonas phototrophica</name>
    <dbReference type="NCBI Taxonomy" id="1379270"/>
    <lineage>
        <taxon>Bacteria</taxon>
        <taxon>Pseudomonadati</taxon>
        <taxon>Gemmatimonadota</taxon>
        <taxon>Gemmatimonadia</taxon>
        <taxon>Gemmatimonadales</taxon>
        <taxon>Gemmatimonadaceae</taxon>
        <taxon>Gemmatimonas</taxon>
    </lineage>
</organism>
<gene>
    <name evidence="2" type="ORF">GEMMAAP_19555</name>
</gene>
<keyword evidence="1" id="KW-0812">Transmembrane</keyword>
<protein>
    <submittedName>
        <fullName evidence="2">Uncharacterized protein</fullName>
    </submittedName>
</protein>